<reference evidence="2 3" key="1">
    <citation type="journal article" date="2023" name="Nat. Commun.">
        <title>Origin of minicircular mitochondrial genomes in red algae.</title>
        <authorList>
            <person name="Lee Y."/>
            <person name="Cho C.H."/>
            <person name="Lee Y.M."/>
            <person name="Park S.I."/>
            <person name="Yang J.H."/>
            <person name="West J.A."/>
            <person name="Bhattacharya D."/>
            <person name="Yoon H.S."/>
        </authorList>
    </citation>
    <scope>NUCLEOTIDE SEQUENCE [LARGE SCALE GENOMIC DNA]</scope>
    <source>
        <strain evidence="2 3">CCMP1338</strain>
        <tissue evidence="2">Whole cell</tissue>
    </source>
</reference>
<proteinExistence type="predicted"/>
<gene>
    <name evidence="2" type="ORF">NDN08_007928</name>
</gene>
<sequence length="247" mass="27360">MMMKSVVSLWTSVLLIVMALNMAASKTTVHIPPESHFNIEIFTEAEKDAKVAELRESVSSSGESIAFAYVLDTDDSKVRFSYLSAHPGSDVLYSEVIDKRGIPTNASMDEIMIHLDSSSCISVEIGSNGGNFGLHDGTSLYSYGTSKIYVGVCEDALPTWDGPTKTFSRALSREVAREVSRENQAQLQTSERFIIGRQGCCLTNYHEVWLMKGLSNACCINFCLTARRAHVYRNCCFFSYLTLMPCP</sequence>
<organism evidence="2 3">
    <name type="scientific">Rhodosorus marinus</name>
    <dbReference type="NCBI Taxonomy" id="101924"/>
    <lineage>
        <taxon>Eukaryota</taxon>
        <taxon>Rhodophyta</taxon>
        <taxon>Stylonematophyceae</taxon>
        <taxon>Stylonematales</taxon>
        <taxon>Stylonemataceae</taxon>
        <taxon>Rhodosorus</taxon>
    </lineage>
</organism>
<comment type="caution">
    <text evidence="2">The sequence shown here is derived from an EMBL/GenBank/DDBJ whole genome shotgun (WGS) entry which is preliminary data.</text>
</comment>
<feature type="chain" id="PRO_5043866167" evidence="1">
    <location>
        <begin position="26"/>
        <end position="247"/>
    </location>
</feature>
<name>A0AAV8V0J3_9RHOD</name>
<keyword evidence="3" id="KW-1185">Reference proteome</keyword>
<keyword evidence="1" id="KW-0732">Signal</keyword>
<dbReference type="Proteomes" id="UP001157974">
    <property type="component" value="Unassembled WGS sequence"/>
</dbReference>
<evidence type="ECO:0000313" key="3">
    <source>
        <dbReference type="Proteomes" id="UP001157974"/>
    </source>
</evidence>
<protein>
    <submittedName>
        <fullName evidence="2">Uncharacterized protein</fullName>
    </submittedName>
</protein>
<accession>A0AAV8V0J3</accession>
<dbReference type="AlphaFoldDB" id="A0AAV8V0J3"/>
<dbReference type="EMBL" id="JAMWBK010000002">
    <property type="protein sequence ID" value="KAJ8907824.1"/>
    <property type="molecule type" value="Genomic_DNA"/>
</dbReference>
<evidence type="ECO:0000256" key="1">
    <source>
        <dbReference type="SAM" id="SignalP"/>
    </source>
</evidence>
<evidence type="ECO:0000313" key="2">
    <source>
        <dbReference type="EMBL" id="KAJ8907824.1"/>
    </source>
</evidence>
<feature type="signal peptide" evidence="1">
    <location>
        <begin position="1"/>
        <end position="25"/>
    </location>
</feature>